<evidence type="ECO:0000313" key="3">
    <source>
        <dbReference type="Proteomes" id="UP000284605"/>
    </source>
</evidence>
<dbReference type="Proteomes" id="UP000284605">
    <property type="component" value="Unassembled WGS sequence"/>
</dbReference>
<evidence type="ECO:0000313" key="2">
    <source>
        <dbReference type="EMBL" id="RJF86749.1"/>
    </source>
</evidence>
<keyword evidence="2" id="KW-0378">Hydrolase</keyword>
<name>A0A418W9T8_9PROT</name>
<reference evidence="2 3" key="1">
    <citation type="submission" date="2018-09" db="EMBL/GenBank/DDBJ databases">
        <authorList>
            <person name="Zhu H."/>
        </authorList>
    </citation>
    <scope>NUCLEOTIDE SEQUENCE [LARGE SCALE GENOMIC DNA]</scope>
    <source>
        <strain evidence="2 3">K1W22B-8</strain>
    </source>
</reference>
<dbReference type="SUPFAM" id="SSF53474">
    <property type="entry name" value="alpha/beta-Hydrolases"/>
    <property type="match status" value="1"/>
</dbReference>
<organism evidence="2 3">
    <name type="scientific">Oleomonas cavernae</name>
    <dbReference type="NCBI Taxonomy" id="2320859"/>
    <lineage>
        <taxon>Bacteria</taxon>
        <taxon>Pseudomonadati</taxon>
        <taxon>Pseudomonadota</taxon>
        <taxon>Alphaproteobacteria</taxon>
        <taxon>Acetobacterales</taxon>
        <taxon>Acetobacteraceae</taxon>
        <taxon>Oleomonas</taxon>
    </lineage>
</organism>
<protein>
    <submittedName>
        <fullName evidence="2">Alpha/beta fold hydrolase</fullName>
    </submittedName>
</protein>
<dbReference type="Pfam" id="PF00561">
    <property type="entry name" value="Abhydrolase_1"/>
    <property type="match status" value="1"/>
</dbReference>
<dbReference type="Gene3D" id="3.40.50.1820">
    <property type="entry name" value="alpha/beta hydrolase"/>
    <property type="match status" value="1"/>
</dbReference>
<sequence length="287" mass="30231">MLAAIGVQAPFTMIDSAGTALAVSRRGRGQPVLCVHATGHGGRDFEGFAERVVPQGFEVIAVDWPGQGSSPADARAASADRYADLLEALVPQLFPDGRRPILLGCSIGGAAAIVFAARRPDLVQALVLADPGGLAPLDRVARLFVGAMVRFFKAGTRGRWWFPRAFAAYYRTVLPAPAAAGQRARIVAAGPQTAPVLAQAWQSFGEAGADIRGLLPRLPMPVFFAWARQDRIVAWGRSRAAVESVKHAQVQHFTGGHAAFLEDPDAFAGAFVAFARGTEAAAVQPAA</sequence>
<dbReference type="PRINTS" id="PR00111">
    <property type="entry name" value="ABHYDROLASE"/>
</dbReference>
<dbReference type="PANTHER" id="PTHR43798">
    <property type="entry name" value="MONOACYLGLYCEROL LIPASE"/>
    <property type="match status" value="1"/>
</dbReference>
<dbReference type="PANTHER" id="PTHR43798:SF33">
    <property type="entry name" value="HYDROLASE, PUTATIVE (AFU_ORTHOLOGUE AFUA_2G14860)-RELATED"/>
    <property type="match status" value="1"/>
</dbReference>
<accession>A0A418W9T8</accession>
<keyword evidence="3" id="KW-1185">Reference proteome</keyword>
<comment type="caution">
    <text evidence="2">The sequence shown here is derived from an EMBL/GenBank/DDBJ whole genome shotgun (WGS) entry which is preliminary data.</text>
</comment>
<dbReference type="AlphaFoldDB" id="A0A418W9T8"/>
<proteinExistence type="predicted"/>
<gene>
    <name evidence="2" type="ORF">D3874_06720</name>
</gene>
<feature type="domain" description="AB hydrolase-1" evidence="1">
    <location>
        <begin position="31"/>
        <end position="264"/>
    </location>
</feature>
<dbReference type="GO" id="GO:0016787">
    <property type="term" value="F:hydrolase activity"/>
    <property type="evidence" value="ECO:0007669"/>
    <property type="project" value="UniProtKB-KW"/>
</dbReference>
<dbReference type="InterPro" id="IPR029058">
    <property type="entry name" value="AB_hydrolase_fold"/>
</dbReference>
<dbReference type="InterPro" id="IPR000073">
    <property type="entry name" value="AB_hydrolase_1"/>
</dbReference>
<evidence type="ECO:0000259" key="1">
    <source>
        <dbReference type="Pfam" id="PF00561"/>
    </source>
</evidence>
<dbReference type="RefSeq" id="WP_119777393.1">
    <property type="nucleotide sequence ID" value="NZ_QYUK01000011.1"/>
</dbReference>
<dbReference type="InterPro" id="IPR050266">
    <property type="entry name" value="AB_hydrolase_sf"/>
</dbReference>
<dbReference type="EMBL" id="QYUK01000011">
    <property type="protein sequence ID" value="RJF86749.1"/>
    <property type="molecule type" value="Genomic_DNA"/>
</dbReference>
<dbReference type="GO" id="GO:0016020">
    <property type="term" value="C:membrane"/>
    <property type="evidence" value="ECO:0007669"/>
    <property type="project" value="TreeGrafter"/>
</dbReference>
<dbReference type="OrthoDB" id="9804723at2"/>